<keyword evidence="3" id="KW-0859">Xylose metabolism</keyword>
<dbReference type="Gene3D" id="1.10.10.10">
    <property type="entry name" value="Winged helix-like DNA-binding domain superfamily/Winged helix DNA-binding domain"/>
    <property type="match status" value="1"/>
</dbReference>
<dbReference type="Pfam" id="PF13412">
    <property type="entry name" value="HTH_24"/>
    <property type="match status" value="1"/>
</dbReference>
<reference evidence="4 5" key="1">
    <citation type="submission" date="2023-07" db="EMBL/GenBank/DDBJ databases">
        <title>Genomic Encyclopedia of Type Strains, Phase IV (KMG-IV): sequencing the most valuable type-strain genomes for metagenomic binning, comparative biology and taxonomic classification.</title>
        <authorList>
            <person name="Goeker M."/>
        </authorList>
    </citation>
    <scope>NUCLEOTIDE SEQUENCE [LARGE SCALE GENOMIC DNA]</scope>
    <source>
        <strain evidence="4 5">DSM 9768</strain>
    </source>
</reference>
<dbReference type="RefSeq" id="WP_307332546.1">
    <property type="nucleotide sequence ID" value="NZ_JAUSUG010000039.1"/>
</dbReference>
<dbReference type="InterPro" id="IPR036390">
    <property type="entry name" value="WH_DNA-bd_sf"/>
</dbReference>
<dbReference type="PANTHER" id="PTHR18964">
    <property type="entry name" value="ROK (REPRESSOR, ORF, KINASE) FAMILY"/>
    <property type="match status" value="1"/>
</dbReference>
<evidence type="ECO:0000256" key="2">
    <source>
        <dbReference type="ARBA" id="ARBA00006479"/>
    </source>
</evidence>
<dbReference type="Proteomes" id="UP001230005">
    <property type="component" value="Unassembled WGS sequence"/>
</dbReference>
<protein>
    <submittedName>
        <fullName evidence="4">NBD/HSP70 family sugar kinase</fullName>
    </submittedName>
</protein>
<dbReference type="InterPro" id="IPR036388">
    <property type="entry name" value="WH-like_DNA-bd_sf"/>
</dbReference>
<evidence type="ECO:0000313" key="5">
    <source>
        <dbReference type="Proteomes" id="UP001230005"/>
    </source>
</evidence>
<dbReference type="InterPro" id="IPR000600">
    <property type="entry name" value="ROK"/>
</dbReference>
<sequence length="384" mass="42895">MEKHDNVFIKKQNKKWVLDIIKNNRPISRAEVSKITDMSPTSISRIVQELEQDGFIKESDLISNGVGRKATLLDVRPDANFSIGVELTEKHFKIGILNFLDEMTFSQTFPVEDVEDYMKTLNDGSRLIKRIINEQEIPMEKIVGIAIGVPGFIDYENGVVAHSTQLKWNNVPIVEIIESATSLKAIVDNDLKMKAMAEYTAGAAKSSKSSVLIGIGSGIGSAIIMNGEFYRGENNIAGEISHTVVDINGNLCRCGKFGCLATVLTESSILQQARKIKEVSSLKQLLDYYNSGETWAINIIDRVTTYIVTTITNILYIYNPEVLVLSGFILEDFPEIQALIKKKYKLYLTEPFKTHSRIVFAELKDHGIVKGAGIQAQKVLFRLQ</sequence>
<dbReference type="SUPFAM" id="SSF46785">
    <property type="entry name" value="Winged helix' DNA-binding domain"/>
    <property type="match status" value="1"/>
</dbReference>
<accession>A0ABU0A3B2</accession>
<dbReference type="SUPFAM" id="SSF53067">
    <property type="entry name" value="Actin-like ATPase domain"/>
    <property type="match status" value="1"/>
</dbReference>
<comment type="function">
    <text evidence="1">Transcriptional repressor of xylose-utilizing enzymes.</text>
</comment>
<proteinExistence type="inferred from homology"/>
<dbReference type="EMBL" id="JAUSUG010000039">
    <property type="protein sequence ID" value="MDQ0257976.1"/>
    <property type="molecule type" value="Genomic_DNA"/>
</dbReference>
<dbReference type="PANTHER" id="PTHR18964:SF149">
    <property type="entry name" value="BIFUNCTIONAL UDP-N-ACETYLGLUCOSAMINE 2-EPIMERASE_N-ACETYLMANNOSAMINE KINASE"/>
    <property type="match status" value="1"/>
</dbReference>
<evidence type="ECO:0000313" key="4">
    <source>
        <dbReference type="EMBL" id="MDQ0257976.1"/>
    </source>
</evidence>
<keyword evidence="4" id="KW-0808">Transferase</keyword>
<keyword evidence="4" id="KW-0418">Kinase</keyword>
<gene>
    <name evidence="4" type="ORF">J2S74_005439</name>
</gene>
<comment type="similarity">
    <text evidence="2">Belongs to the ROK (NagC/XylR) family.</text>
</comment>
<keyword evidence="3" id="KW-0119">Carbohydrate metabolism</keyword>
<keyword evidence="5" id="KW-1185">Reference proteome</keyword>
<dbReference type="GO" id="GO:0016301">
    <property type="term" value="F:kinase activity"/>
    <property type="evidence" value="ECO:0007669"/>
    <property type="project" value="UniProtKB-KW"/>
</dbReference>
<dbReference type="Pfam" id="PF00480">
    <property type="entry name" value="ROK"/>
    <property type="match status" value="1"/>
</dbReference>
<organism evidence="4 5">
    <name type="scientific">Evansella vedderi</name>
    <dbReference type="NCBI Taxonomy" id="38282"/>
    <lineage>
        <taxon>Bacteria</taxon>
        <taxon>Bacillati</taxon>
        <taxon>Bacillota</taxon>
        <taxon>Bacilli</taxon>
        <taxon>Bacillales</taxon>
        <taxon>Bacillaceae</taxon>
        <taxon>Evansella</taxon>
    </lineage>
</organism>
<evidence type="ECO:0000256" key="3">
    <source>
        <dbReference type="ARBA" id="ARBA00022629"/>
    </source>
</evidence>
<comment type="caution">
    <text evidence="4">The sequence shown here is derived from an EMBL/GenBank/DDBJ whole genome shotgun (WGS) entry which is preliminary data.</text>
</comment>
<dbReference type="Gene3D" id="3.30.420.40">
    <property type="match status" value="2"/>
</dbReference>
<evidence type="ECO:0000256" key="1">
    <source>
        <dbReference type="ARBA" id="ARBA00002486"/>
    </source>
</evidence>
<name>A0ABU0A3B2_9BACI</name>
<dbReference type="InterPro" id="IPR043129">
    <property type="entry name" value="ATPase_NBD"/>
</dbReference>